<name>A0A2S8GGD6_9BACT</name>
<sequence>MIRLFTSTIIILSAFVHAASADELAEQLRVNELMDKVGVEPIWTEQYLDIYIEDRLTVIPDNLKLLREAGSIRSIVVEKMPGLPSRDYSFLKKTKVDRLVIFWHIGSTKEMLSYVRECDTLRELVLGLCEVTPDDAKTLAECRQLASISISPARITKAHFDALGKASPNLKKLRIQSGNNDKLVAFDIAELKALQLTTLTLKGFDVTEDTKKTIRSSLDPCEVKFE</sequence>
<evidence type="ECO:0008006" key="4">
    <source>
        <dbReference type="Google" id="ProtNLM"/>
    </source>
</evidence>
<feature type="chain" id="PRO_5015566584" description="Leucine Rich repeats (2 copies)" evidence="1">
    <location>
        <begin position="19"/>
        <end position="226"/>
    </location>
</feature>
<dbReference type="AlphaFoldDB" id="A0A2S8GGD6"/>
<evidence type="ECO:0000256" key="1">
    <source>
        <dbReference type="SAM" id="SignalP"/>
    </source>
</evidence>
<dbReference type="Gene3D" id="3.80.10.10">
    <property type="entry name" value="Ribonuclease Inhibitor"/>
    <property type="match status" value="1"/>
</dbReference>
<dbReference type="Proteomes" id="UP000237819">
    <property type="component" value="Unassembled WGS sequence"/>
</dbReference>
<gene>
    <name evidence="2" type="ORF">C5Y93_22920</name>
</gene>
<protein>
    <recommendedName>
        <fullName evidence="4">Leucine Rich repeats (2 copies)</fullName>
    </recommendedName>
</protein>
<comment type="caution">
    <text evidence="2">The sequence shown here is derived from an EMBL/GenBank/DDBJ whole genome shotgun (WGS) entry which is preliminary data.</text>
</comment>
<proteinExistence type="predicted"/>
<keyword evidence="1" id="KW-0732">Signal</keyword>
<dbReference type="RefSeq" id="WP_105337795.1">
    <property type="nucleotide sequence ID" value="NZ_PUHZ01000023.1"/>
</dbReference>
<feature type="signal peptide" evidence="1">
    <location>
        <begin position="1"/>
        <end position="18"/>
    </location>
</feature>
<dbReference type="SUPFAM" id="SSF52047">
    <property type="entry name" value="RNI-like"/>
    <property type="match status" value="1"/>
</dbReference>
<organism evidence="2 3">
    <name type="scientific">Blastopirellula marina</name>
    <dbReference type="NCBI Taxonomy" id="124"/>
    <lineage>
        <taxon>Bacteria</taxon>
        <taxon>Pseudomonadati</taxon>
        <taxon>Planctomycetota</taxon>
        <taxon>Planctomycetia</taxon>
        <taxon>Pirellulales</taxon>
        <taxon>Pirellulaceae</taxon>
        <taxon>Blastopirellula</taxon>
    </lineage>
</organism>
<dbReference type="InterPro" id="IPR032675">
    <property type="entry name" value="LRR_dom_sf"/>
</dbReference>
<accession>A0A2S8GGD6</accession>
<evidence type="ECO:0000313" key="2">
    <source>
        <dbReference type="EMBL" id="PQO43509.1"/>
    </source>
</evidence>
<dbReference type="EMBL" id="PUHZ01000023">
    <property type="protein sequence ID" value="PQO43509.1"/>
    <property type="molecule type" value="Genomic_DNA"/>
</dbReference>
<reference evidence="2 3" key="1">
    <citation type="submission" date="2018-02" db="EMBL/GenBank/DDBJ databases">
        <title>Comparative genomes isolates from brazilian mangrove.</title>
        <authorList>
            <person name="Araujo J.E."/>
            <person name="Taketani R.G."/>
            <person name="Silva M.C.P."/>
            <person name="Loureco M.V."/>
            <person name="Andreote F.D."/>
        </authorList>
    </citation>
    <scope>NUCLEOTIDE SEQUENCE [LARGE SCALE GENOMIC DNA]</scope>
    <source>
        <strain evidence="2 3">Nap-Phe MGV</strain>
    </source>
</reference>
<evidence type="ECO:0000313" key="3">
    <source>
        <dbReference type="Proteomes" id="UP000237819"/>
    </source>
</evidence>